<sequence length="112" mass="12096">MVSLRGRVPWLSQPLWAAVSAGSPGWLAAWAAPGPQCSLLDRRRLASHRCFRLGRPYWPGKKFDNPDWYEQVVAACGSSGGGVQVHLAPPLFICCLSLASGYTDVGVNDITV</sequence>
<evidence type="ECO:0000313" key="1">
    <source>
        <dbReference type="EMBL" id="KAK4308223.1"/>
    </source>
</evidence>
<protein>
    <submittedName>
        <fullName evidence="1">Uncharacterized protein</fullName>
    </submittedName>
</protein>
<dbReference type="Proteomes" id="UP001292094">
    <property type="component" value="Unassembled WGS sequence"/>
</dbReference>
<accession>A0AAE1U2Y8</accession>
<comment type="caution">
    <text evidence="1">The sequence shown here is derived from an EMBL/GenBank/DDBJ whole genome shotgun (WGS) entry which is preliminary data.</text>
</comment>
<gene>
    <name evidence="1" type="ORF">Pmani_020070</name>
</gene>
<dbReference type="AlphaFoldDB" id="A0AAE1U2Y8"/>
<organism evidence="1 2">
    <name type="scientific">Petrolisthes manimaculis</name>
    <dbReference type="NCBI Taxonomy" id="1843537"/>
    <lineage>
        <taxon>Eukaryota</taxon>
        <taxon>Metazoa</taxon>
        <taxon>Ecdysozoa</taxon>
        <taxon>Arthropoda</taxon>
        <taxon>Crustacea</taxon>
        <taxon>Multicrustacea</taxon>
        <taxon>Malacostraca</taxon>
        <taxon>Eumalacostraca</taxon>
        <taxon>Eucarida</taxon>
        <taxon>Decapoda</taxon>
        <taxon>Pleocyemata</taxon>
        <taxon>Anomura</taxon>
        <taxon>Galatheoidea</taxon>
        <taxon>Porcellanidae</taxon>
        <taxon>Petrolisthes</taxon>
    </lineage>
</organism>
<dbReference type="EMBL" id="JAWZYT010001913">
    <property type="protein sequence ID" value="KAK4308223.1"/>
    <property type="molecule type" value="Genomic_DNA"/>
</dbReference>
<reference evidence="1" key="1">
    <citation type="submission" date="2023-11" db="EMBL/GenBank/DDBJ databases">
        <title>Genome assemblies of two species of porcelain crab, Petrolisthes cinctipes and Petrolisthes manimaculis (Anomura: Porcellanidae).</title>
        <authorList>
            <person name="Angst P."/>
        </authorList>
    </citation>
    <scope>NUCLEOTIDE SEQUENCE</scope>
    <source>
        <strain evidence="1">PB745_02</strain>
        <tissue evidence="1">Gill</tissue>
    </source>
</reference>
<evidence type="ECO:0000313" key="2">
    <source>
        <dbReference type="Proteomes" id="UP001292094"/>
    </source>
</evidence>
<proteinExistence type="predicted"/>
<name>A0AAE1U2Y8_9EUCA</name>
<keyword evidence="2" id="KW-1185">Reference proteome</keyword>